<sequence length="230" mass="26243">MIVLLASLLTSVLATLYFTHRSLRLTLHAHHERTLPPSTSTRITSLPADLTHSPEKYSIFYDQASRPVPRRLLPDIPLPELLTALLRRNMTAFSHFPQAWLLRLNCPTERGSFCSSYIQKLEFGQGECVCGVYRVAAREDDRVELEMSRGNVAGRLVIGYVVGKDRETVTFSNETVMWCRRDEGKLPLENRVVRFFHEMTAWWLMDSGVCYLMDMDGSEGEEKLAFGKNG</sequence>
<dbReference type="AlphaFoldDB" id="A0A017SGE4"/>
<proteinExistence type="predicted"/>
<dbReference type="Proteomes" id="UP000019804">
    <property type="component" value="Unassembled WGS sequence"/>
</dbReference>
<keyword evidence="2" id="KW-1185">Reference proteome</keyword>
<gene>
    <name evidence="1" type="ORF">EURHEDRAFT_411996</name>
</gene>
<organism evidence="1 2">
    <name type="scientific">Aspergillus ruber (strain CBS 135680)</name>
    <dbReference type="NCBI Taxonomy" id="1388766"/>
    <lineage>
        <taxon>Eukaryota</taxon>
        <taxon>Fungi</taxon>
        <taxon>Dikarya</taxon>
        <taxon>Ascomycota</taxon>
        <taxon>Pezizomycotina</taxon>
        <taxon>Eurotiomycetes</taxon>
        <taxon>Eurotiomycetidae</taxon>
        <taxon>Eurotiales</taxon>
        <taxon>Aspergillaceae</taxon>
        <taxon>Aspergillus</taxon>
        <taxon>Aspergillus subgen. Aspergillus</taxon>
    </lineage>
</organism>
<evidence type="ECO:0000313" key="2">
    <source>
        <dbReference type="Proteomes" id="UP000019804"/>
    </source>
</evidence>
<dbReference type="RefSeq" id="XP_040639407.1">
    <property type="nucleotide sequence ID" value="XM_040781792.1"/>
</dbReference>
<accession>A0A017SGE4</accession>
<dbReference type="GeneID" id="63696916"/>
<dbReference type="EMBL" id="KK088421">
    <property type="protein sequence ID" value="EYE95719.1"/>
    <property type="molecule type" value="Genomic_DNA"/>
</dbReference>
<evidence type="ECO:0000313" key="1">
    <source>
        <dbReference type="EMBL" id="EYE95719.1"/>
    </source>
</evidence>
<name>A0A017SGE4_ASPRC</name>
<dbReference type="OrthoDB" id="5599753at2759"/>
<protein>
    <submittedName>
        <fullName evidence="1">Uncharacterized protein</fullName>
    </submittedName>
</protein>
<dbReference type="HOGENOM" id="CLU_080238_1_0_1"/>
<reference evidence="2" key="1">
    <citation type="journal article" date="2014" name="Nat. Commun.">
        <title>Genomic adaptations of the halophilic Dead Sea filamentous fungus Eurotium rubrum.</title>
        <authorList>
            <person name="Kis-Papo T."/>
            <person name="Weig A.R."/>
            <person name="Riley R."/>
            <person name="Persoh D."/>
            <person name="Salamov A."/>
            <person name="Sun H."/>
            <person name="Lipzen A."/>
            <person name="Wasser S.P."/>
            <person name="Rambold G."/>
            <person name="Grigoriev I.V."/>
            <person name="Nevo E."/>
        </authorList>
    </citation>
    <scope>NUCLEOTIDE SEQUENCE [LARGE SCALE GENOMIC DNA]</scope>
    <source>
        <strain evidence="2">CBS 135680</strain>
    </source>
</reference>